<dbReference type="Proteomes" id="UP001432046">
    <property type="component" value="Chromosome"/>
</dbReference>
<proteinExistence type="predicted"/>
<evidence type="ECO:0000313" key="1">
    <source>
        <dbReference type="EMBL" id="WXC76330.1"/>
    </source>
</evidence>
<keyword evidence="2" id="KW-1185">Reference proteome</keyword>
<organism evidence="1 2">
    <name type="scientific">Bradyrhizobium septentrionale</name>
    <dbReference type="NCBI Taxonomy" id="1404411"/>
    <lineage>
        <taxon>Bacteria</taxon>
        <taxon>Pseudomonadati</taxon>
        <taxon>Pseudomonadota</taxon>
        <taxon>Alphaproteobacteria</taxon>
        <taxon>Hyphomicrobiales</taxon>
        <taxon>Nitrobacteraceae</taxon>
        <taxon>Bradyrhizobium</taxon>
    </lineage>
</organism>
<reference evidence="1" key="1">
    <citation type="journal article" date="2021" name="Int. J. Syst. Evol. Microbiol.">
        <title>Bradyrhizobium septentrionale sp. nov. (sv. septentrionale) and Bradyrhizobium quebecense sp. nov. (sv. septentrionale) associated with legumes native to Canada possess rearranged symbiosis genes and numerous insertion sequences.</title>
        <authorList>
            <person name="Bromfield E.S.P."/>
            <person name="Cloutier S."/>
        </authorList>
    </citation>
    <scope>NUCLEOTIDE SEQUENCE</scope>
    <source>
        <strain evidence="1">5S5</strain>
    </source>
</reference>
<gene>
    <name evidence="1" type="ORF">WDK88_22710</name>
</gene>
<reference evidence="1" key="2">
    <citation type="submission" date="2024-03" db="EMBL/GenBank/DDBJ databases">
        <authorList>
            <person name="Bromfield E.S.P."/>
            <person name="Cloutier S."/>
        </authorList>
    </citation>
    <scope>NUCLEOTIDE SEQUENCE</scope>
    <source>
        <strain evidence="1">5S5</strain>
    </source>
</reference>
<dbReference type="EMBL" id="CP147711">
    <property type="protein sequence ID" value="WXC76330.1"/>
    <property type="molecule type" value="Genomic_DNA"/>
</dbReference>
<dbReference type="RefSeq" id="WP_338821440.1">
    <property type="nucleotide sequence ID" value="NZ_CP147708.1"/>
</dbReference>
<name>A0ABZ2NNB7_9BRAD</name>
<protein>
    <submittedName>
        <fullName evidence="1">Uncharacterized protein</fullName>
    </submittedName>
</protein>
<sequence>MRESIGSGSTAEIEVYTARYEREHGHPPAGRRFWLFTLVSENGAILYEVKLNEQLIYPVALERSRATAEQRKAFRIIVEP</sequence>
<accession>A0ABZ2NNB7</accession>
<evidence type="ECO:0000313" key="2">
    <source>
        <dbReference type="Proteomes" id="UP001432046"/>
    </source>
</evidence>